<feature type="transmembrane region" description="Helical" evidence="1">
    <location>
        <begin position="76"/>
        <end position="95"/>
    </location>
</feature>
<keyword evidence="1" id="KW-0812">Transmembrane</keyword>
<evidence type="ECO:0000259" key="2">
    <source>
        <dbReference type="Pfam" id="PF13386"/>
    </source>
</evidence>
<feature type="transmembrane region" description="Helical" evidence="1">
    <location>
        <begin position="107"/>
        <end position="127"/>
    </location>
</feature>
<dbReference type="RefSeq" id="WP_238479115.1">
    <property type="nucleotide sequence ID" value="NZ_CP064786.1"/>
</dbReference>
<proteinExistence type="predicted"/>
<gene>
    <name evidence="3" type="primary">tauE2</name>
    <name evidence="3" type="ORF">AArcS_0792</name>
</gene>
<accession>A0A897MV18</accession>
<dbReference type="Pfam" id="PF13386">
    <property type="entry name" value="DsbD_2"/>
    <property type="match status" value="1"/>
</dbReference>
<keyword evidence="1" id="KW-1133">Transmembrane helix</keyword>
<organism evidence="3 4">
    <name type="scientific">Natranaeroarchaeum sulfidigenes</name>
    <dbReference type="NCBI Taxonomy" id="2784880"/>
    <lineage>
        <taxon>Archaea</taxon>
        <taxon>Methanobacteriati</taxon>
        <taxon>Methanobacteriota</taxon>
        <taxon>Stenosarchaea group</taxon>
        <taxon>Halobacteria</taxon>
        <taxon>Halobacteriales</taxon>
        <taxon>Natronoarchaeaceae</taxon>
        <taxon>Natranaeroarchaeum</taxon>
    </lineage>
</organism>
<sequence length="267" mass="27607">MSATVLAVVGAGGLSVVELGVFVLIGLLAGAHCLGMCGPLVTAYGDRISASRDDRRSDTLSWFEVRQHGLFNLGRTASYAAIGGVFGLLGAVAFASSEAIAAAGDSVRASTGIIVGIAIILAGVYYLRGQSGVPGGRIPVLGTVFRRLSGLLASRVDRLATSGGIVGLGAIHGLLPCPIIYPAYLYAFTTGDPIHGAIVLGVLGLGTIPTLFIYGTFIQAVSATSRRRVHRALGAAFILLGYIPLQHGLMLYGIHLPHPPLPHYQPL</sequence>
<feature type="domain" description="Urease accessory protein UreH-like transmembrane" evidence="2">
    <location>
        <begin position="22"/>
        <end position="242"/>
    </location>
</feature>
<evidence type="ECO:0000313" key="3">
    <source>
        <dbReference type="EMBL" id="QSG02016.1"/>
    </source>
</evidence>
<feature type="transmembrane region" description="Helical" evidence="1">
    <location>
        <begin position="233"/>
        <end position="254"/>
    </location>
</feature>
<dbReference type="Proteomes" id="UP000663586">
    <property type="component" value="Chromosome"/>
</dbReference>
<dbReference type="EMBL" id="CP064786">
    <property type="protein sequence ID" value="QSG02016.1"/>
    <property type="molecule type" value="Genomic_DNA"/>
</dbReference>
<dbReference type="PANTHER" id="PTHR42208:SF1">
    <property type="entry name" value="HEAVY METAL TRANSPORTER"/>
    <property type="match status" value="1"/>
</dbReference>
<dbReference type="PANTHER" id="PTHR42208">
    <property type="entry name" value="HEAVY METAL TRANSPORTER-RELATED"/>
    <property type="match status" value="1"/>
</dbReference>
<dbReference type="InterPro" id="IPR039447">
    <property type="entry name" value="UreH-like_TM_dom"/>
</dbReference>
<feature type="transmembrane region" description="Helical" evidence="1">
    <location>
        <begin position="194"/>
        <end position="221"/>
    </location>
</feature>
<keyword evidence="4" id="KW-1185">Reference proteome</keyword>
<name>A0A897MV18_9EURY</name>
<protein>
    <submittedName>
        <fullName evidence="3">Sulfite exporter TauE/SafE</fullName>
    </submittedName>
</protein>
<evidence type="ECO:0000256" key="1">
    <source>
        <dbReference type="SAM" id="Phobius"/>
    </source>
</evidence>
<feature type="transmembrane region" description="Helical" evidence="1">
    <location>
        <begin position="165"/>
        <end position="188"/>
    </location>
</feature>
<reference evidence="3" key="1">
    <citation type="submission" date="2020-11" db="EMBL/GenBank/DDBJ databases">
        <title>Carbohydrate-dependent, anaerobic sulfur respiration: A novel catabolism in halophilic archaea.</title>
        <authorList>
            <person name="Sorokin D.Y."/>
            <person name="Messina E."/>
            <person name="Smedile F."/>
            <person name="La Cono V."/>
            <person name="Hallsworth J.E."/>
            <person name="Yakimov M.M."/>
        </authorList>
    </citation>
    <scope>NUCLEOTIDE SEQUENCE</scope>
    <source>
        <strain evidence="3">AArc-S</strain>
    </source>
</reference>
<keyword evidence="1" id="KW-0472">Membrane</keyword>
<evidence type="ECO:0000313" key="4">
    <source>
        <dbReference type="Proteomes" id="UP000663586"/>
    </source>
</evidence>
<dbReference type="KEGG" id="hara:AArcS_0792"/>
<dbReference type="AlphaFoldDB" id="A0A897MV18"/>
<dbReference type="GeneID" id="70684176"/>